<protein>
    <submittedName>
        <fullName evidence="2">Uncharacterized protein</fullName>
    </submittedName>
</protein>
<dbReference type="AlphaFoldDB" id="A0AAV2G4Z4"/>
<evidence type="ECO:0000313" key="3">
    <source>
        <dbReference type="Proteomes" id="UP001497516"/>
    </source>
</evidence>
<feature type="region of interest" description="Disordered" evidence="1">
    <location>
        <begin position="78"/>
        <end position="130"/>
    </location>
</feature>
<reference evidence="2 3" key="1">
    <citation type="submission" date="2024-04" db="EMBL/GenBank/DDBJ databases">
        <authorList>
            <person name="Fracassetti M."/>
        </authorList>
    </citation>
    <scope>NUCLEOTIDE SEQUENCE [LARGE SCALE GENOMIC DNA]</scope>
</reference>
<evidence type="ECO:0000256" key="1">
    <source>
        <dbReference type="SAM" id="MobiDB-lite"/>
    </source>
</evidence>
<sequence>MENMNETNEGEDNSKSGNSNHEEGERQRSHGSSMDVGEQGSPGRLSADEGDSLTKRELFRIIADQDRAIAALRRELEGERSEDMMMYSPGLRKRDRAGEDSESQQHGLPHQTEQGHTMPGRPRAWRLPLEPTQTGPYDVWAPRRVARRFGVRQPLARSILMEPAGTTKFPRYPVTMGWPTQRII</sequence>
<evidence type="ECO:0000313" key="2">
    <source>
        <dbReference type="EMBL" id="CAL1405252.1"/>
    </source>
</evidence>
<dbReference type="Proteomes" id="UP001497516">
    <property type="component" value="Chromosome 8"/>
</dbReference>
<accession>A0AAV2G4Z4</accession>
<name>A0AAV2G4Z4_9ROSI</name>
<feature type="region of interest" description="Disordered" evidence="1">
    <location>
        <begin position="1"/>
        <end position="52"/>
    </location>
</feature>
<gene>
    <name evidence="2" type="ORF">LTRI10_LOCUS45048</name>
</gene>
<proteinExistence type="predicted"/>
<dbReference type="EMBL" id="OZ034821">
    <property type="protein sequence ID" value="CAL1405252.1"/>
    <property type="molecule type" value="Genomic_DNA"/>
</dbReference>
<keyword evidence="3" id="KW-1185">Reference proteome</keyword>
<organism evidence="2 3">
    <name type="scientific">Linum trigynum</name>
    <dbReference type="NCBI Taxonomy" id="586398"/>
    <lineage>
        <taxon>Eukaryota</taxon>
        <taxon>Viridiplantae</taxon>
        <taxon>Streptophyta</taxon>
        <taxon>Embryophyta</taxon>
        <taxon>Tracheophyta</taxon>
        <taxon>Spermatophyta</taxon>
        <taxon>Magnoliopsida</taxon>
        <taxon>eudicotyledons</taxon>
        <taxon>Gunneridae</taxon>
        <taxon>Pentapetalae</taxon>
        <taxon>rosids</taxon>
        <taxon>fabids</taxon>
        <taxon>Malpighiales</taxon>
        <taxon>Linaceae</taxon>
        <taxon>Linum</taxon>
    </lineage>
</organism>